<organism evidence="1 2">
    <name type="scientific">Berkelbacteria bacterium GW2011_GWA2_35_9</name>
    <dbReference type="NCBI Taxonomy" id="1618333"/>
    <lineage>
        <taxon>Bacteria</taxon>
        <taxon>Candidatus Berkelbacteria</taxon>
    </lineage>
</organism>
<comment type="caution">
    <text evidence="1">The sequence shown here is derived from an EMBL/GenBank/DDBJ whole genome shotgun (WGS) entry which is preliminary data.</text>
</comment>
<dbReference type="Pfam" id="PF04365">
    <property type="entry name" value="BrnT_toxin"/>
    <property type="match status" value="1"/>
</dbReference>
<evidence type="ECO:0000313" key="2">
    <source>
        <dbReference type="Proteomes" id="UP000034316"/>
    </source>
</evidence>
<accession>A0A0G0D3B9</accession>
<dbReference type="Gene3D" id="3.10.450.530">
    <property type="entry name" value="Ribonuclease toxin, BrnT, of type II toxin-antitoxin system"/>
    <property type="match status" value="1"/>
</dbReference>
<name>A0A0G0D3B9_9BACT</name>
<dbReference type="EMBL" id="LBRB01000030">
    <property type="protein sequence ID" value="KKP87838.1"/>
    <property type="molecule type" value="Genomic_DNA"/>
</dbReference>
<protein>
    <recommendedName>
        <fullName evidence="3">Protein containing DUF497</fullName>
    </recommendedName>
</protein>
<sequence length="101" mass="12067">MRILKKPIQFDWDKGNIKKNLIKHNVAISESEEVFSDINKILLKTANKKYNEKRGILIGTTKNRRLLFTVYTIRKDKIRIISVRDAHKKERIIYEKRIKTT</sequence>
<dbReference type="Proteomes" id="UP000034316">
    <property type="component" value="Unassembled WGS sequence"/>
</dbReference>
<proteinExistence type="predicted"/>
<evidence type="ECO:0008006" key="3">
    <source>
        <dbReference type="Google" id="ProtNLM"/>
    </source>
</evidence>
<dbReference type="AlphaFoldDB" id="A0A0G0D3B9"/>
<dbReference type="InterPro" id="IPR007460">
    <property type="entry name" value="BrnT_toxin"/>
</dbReference>
<dbReference type="STRING" id="1618333.UR93_C0030G0011"/>
<reference evidence="1 2" key="1">
    <citation type="journal article" date="2015" name="Nature">
        <title>rRNA introns, odd ribosomes, and small enigmatic genomes across a large radiation of phyla.</title>
        <authorList>
            <person name="Brown C.T."/>
            <person name="Hug L.A."/>
            <person name="Thomas B.C."/>
            <person name="Sharon I."/>
            <person name="Castelle C.J."/>
            <person name="Singh A."/>
            <person name="Wilkins M.J."/>
            <person name="Williams K.H."/>
            <person name="Banfield J.F."/>
        </authorList>
    </citation>
    <scope>NUCLEOTIDE SEQUENCE [LARGE SCALE GENOMIC DNA]</scope>
</reference>
<gene>
    <name evidence="1" type="ORF">UR93_C0030G0011</name>
</gene>
<dbReference type="InterPro" id="IPR038573">
    <property type="entry name" value="BrnT_sf"/>
</dbReference>
<evidence type="ECO:0000313" key="1">
    <source>
        <dbReference type="EMBL" id="KKP87838.1"/>
    </source>
</evidence>